<evidence type="ECO:0000313" key="3">
    <source>
        <dbReference type="Proteomes" id="UP000123387"/>
    </source>
</evidence>
<keyword evidence="1" id="KW-0812">Transmembrane</keyword>
<dbReference type="EMBL" id="GU226970">
    <property type="protein sequence ID" value="ADD17126.1"/>
    <property type="molecule type" value="Genomic_DNA"/>
</dbReference>
<reference evidence="2 3" key="1">
    <citation type="journal article" date="2010" name="J. Virol.">
        <title>Host range, prevalence, and genetic diversity of adenoviruses in bats.</title>
        <authorList>
            <person name="Li Y."/>
            <person name="Ge X."/>
            <person name="Zhang H."/>
            <person name="Zhou P."/>
            <person name="Zhu Y."/>
            <person name="Zhang Y."/>
            <person name="Yuan J."/>
            <person name="Wang L.F."/>
            <person name="Shi Z."/>
        </authorList>
    </citation>
    <scope>NUCLEOTIDE SEQUENCE [LARGE SCALE GENOMIC DNA]</scope>
    <source>
        <strain evidence="2">TJM</strain>
    </source>
</reference>
<keyword evidence="1" id="KW-1133">Transmembrane helix</keyword>
<accession>D3X7D7</accession>
<proteinExistence type="predicted"/>
<keyword evidence="1" id="KW-0472">Membrane</keyword>
<dbReference type="Proteomes" id="UP000123387">
    <property type="component" value="Segment"/>
</dbReference>
<dbReference type="GeneID" id="11763520"/>
<name>D3X7D7_9ADEN</name>
<dbReference type="OrthoDB" id="20516at10239"/>
<feature type="transmembrane region" description="Helical" evidence="1">
    <location>
        <begin position="12"/>
        <end position="34"/>
    </location>
</feature>
<dbReference type="RefSeq" id="YP_005271206.1">
    <property type="nucleotide sequence ID" value="NC_016895.2"/>
</dbReference>
<keyword evidence="3" id="KW-1185">Reference proteome</keyword>
<protein>
    <submittedName>
        <fullName evidence="2">E4 ORFA</fullName>
    </submittedName>
</protein>
<evidence type="ECO:0000256" key="1">
    <source>
        <dbReference type="SAM" id="Phobius"/>
    </source>
</evidence>
<organism evidence="2 3">
    <name type="scientific">bat adenovirus 3</name>
    <dbReference type="NCBI Taxonomy" id="2758098"/>
    <lineage>
        <taxon>Viruses</taxon>
        <taxon>Varidnaviria</taxon>
        <taxon>Bamfordvirae</taxon>
        <taxon>Preplasmiviricota</taxon>
        <taxon>Polisuviricotina</taxon>
        <taxon>Pharingeaviricetes</taxon>
        <taxon>Rowavirales</taxon>
        <taxon>Adenoviridae</taxon>
        <taxon>Mastadenovirus</taxon>
        <taxon>Mastadenovirus musauriti</taxon>
        <taxon>Bat mastadenovirus A</taxon>
    </lineage>
</organism>
<sequence>MVRVCTAFEEPPVLVLVISAHVSLFCFPIDVYIYPDSLCLPHKTSVRCRVCTTVSTMAALGLSMGSCFCLKVQRSLIEAVCSRIDLVEFLPTELRRLIFAVIRSQDIRPCPTYVGAVSVLGTDHLEFYFFIGSDVAAFESVPGIVTVASNIQTNLRSYFRLLISEDSVPLLEGLTVTWEPNILLISD</sequence>
<dbReference type="KEGG" id="vg:11763520"/>
<evidence type="ECO:0000313" key="2">
    <source>
        <dbReference type="EMBL" id="ADD17126.1"/>
    </source>
</evidence>